<proteinExistence type="predicted"/>
<dbReference type="EMBL" id="CAWUPB010000893">
    <property type="protein sequence ID" value="CAK7328138.1"/>
    <property type="molecule type" value="Genomic_DNA"/>
</dbReference>
<protein>
    <submittedName>
        <fullName evidence="1">Uncharacterized protein</fullName>
    </submittedName>
</protein>
<sequence>MESVVEDNSWDIETMLLCFADDDDNDSISSSEQVPEDVFSLTEIFTESLVENEMNDRNKNKNALNLSSSLGKRKERRENNVGEVVDEVMAALDDKQARLSAVIQTLNAGLEEGGELDQEFLSLDDHEGNLGFDRDSSHQTGILEDKSIEIPDLEDGLSYEEMLEILCSNDDEGDMSIDEFLLLLTDIRRFEGHD</sequence>
<comment type="caution">
    <text evidence="1">The sequence shown here is derived from an EMBL/GenBank/DDBJ whole genome shotgun (WGS) entry which is preliminary data.</text>
</comment>
<gene>
    <name evidence="1" type="ORF">DCAF_LOCUS5858</name>
</gene>
<keyword evidence="2" id="KW-1185">Reference proteome</keyword>
<dbReference type="AlphaFoldDB" id="A0AAV1R2J7"/>
<name>A0AAV1R2J7_9ROSI</name>
<dbReference type="Proteomes" id="UP001314170">
    <property type="component" value="Unassembled WGS sequence"/>
</dbReference>
<accession>A0AAV1R2J7</accession>
<reference evidence="1 2" key="1">
    <citation type="submission" date="2024-01" db="EMBL/GenBank/DDBJ databases">
        <authorList>
            <person name="Waweru B."/>
        </authorList>
    </citation>
    <scope>NUCLEOTIDE SEQUENCE [LARGE SCALE GENOMIC DNA]</scope>
</reference>
<organism evidence="1 2">
    <name type="scientific">Dovyalis caffra</name>
    <dbReference type="NCBI Taxonomy" id="77055"/>
    <lineage>
        <taxon>Eukaryota</taxon>
        <taxon>Viridiplantae</taxon>
        <taxon>Streptophyta</taxon>
        <taxon>Embryophyta</taxon>
        <taxon>Tracheophyta</taxon>
        <taxon>Spermatophyta</taxon>
        <taxon>Magnoliopsida</taxon>
        <taxon>eudicotyledons</taxon>
        <taxon>Gunneridae</taxon>
        <taxon>Pentapetalae</taxon>
        <taxon>rosids</taxon>
        <taxon>fabids</taxon>
        <taxon>Malpighiales</taxon>
        <taxon>Salicaceae</taxon>
        <taxon>Flacourtieae</taxon>
        <taxon>Dovyalis</taxon>
    </lineage>
</organism>
<evidence type="ECO:0000313" key="1">
    <source>
        <dbReference type="EMBL" id="CAK7328138.1"/>
    </source>
</evidence>
<evidence type="ECO:0000313" key="2">
    <source>
        <dbReference type="Proteomes" id="UP001314170"/>
    </source>
</evidence>